<dbReference type="Ensembl" id="ENSCCRT00015006660.1">
    <property type="protein sequence ID" value="ENSCCRP00015006405.1"/>
    <property type="gene ID" value="ENSCCRG00015003278.1"/>
</dbReference>
<dbReference type="Proteomes" id="UP000694700">
    <property type="component" value="Unplaced"/>
</dbReference>
<evidence type="ECO:0000256" key="4">
    <source>
        <dbReference type="SAM" id="MobiDB-lite"/>
    </source>
</evidence>
<dbReference type="InterPro" id="IPR050576">
    <property type="entry name" value="Cilia_flagella_integrity"/>
</dbReference>
<keyword evidence="3" id="KW-0175">Coiled coil</keyword>
<dbReference type="PROSITE" id="PS51450">
    <property type="entry name" value="LRR"/>
    <property type="match status" value="4"/>
</dbReference>
<dbReference type="Pfam" id="PF14580">
    <property type="entry name" value="LRR_9"/>
    <property type="match status" value="1"/>
</dbReference>
<organism evidence="5 6">
    <name type="scientific">Cyprinus carpio</name>
    <name type="common">Common carp</name>
    <dbReference type="NCBI Taxonomy" id="7962"/>
    <lineage>
        <taxon>Eukaryota</taxon>
        <taxon>Metazoa</taxon>
        <taxon>Chordata</taxon>
        <taxon>Craniata</taxon>
        <taxon>Vertebrata</taxon>
        <taxon>Euteleostomi</taxon>
        <taxon>Actinopterygii</taxon>
        <taxon>Neopterygii</taxon>
        <taxon>Teleostei</taxon>
        <taxon>Ostariophysi</taxon>
        <taxon>Cypriniformes</taxon>
        <taxon>Cyprinidae</taxon>
        <taxon>Cyprininae</taxon>
        <taxon>Cyprinus</taxon>
    </lineage>
</organism>
<dbReference type="SUPFAM" id="SSF52075">
    <property type="entry name" value="Outer arm dynein light chain 1"/>
    <property type="match status" value="1"/>
</dbReference>
<dbReference type="Pfam" id="PF00560">
    <property type="entry name" value="LRR_1"/>
    <property type="match status" value="1"/>
</dbReference>
<feature type="compositionally biased region" description="Basic and acidic residues" evidence="4">
    <location>
        <begin position="47"/>
        <end position="56"/>
    </location>
</feature>
<dbReference type="InterPro" id="IPR003591">
    <property type="entry name" value="Leu-rich_rpt_typical-subtyp"/>
</dbReference>
<evidence type="ECO:0000313" key="5">
    <source>
        <dbReference type="Ensembl" id="ENSCCRP00015006405.1"/>
    </source>
</evidence>
<feature type="region of interest" description="Disordered" evidence="4">
    <location>
        <begin position="300"/>
        <end position="322"/>
    </location>
</feature>
<dbReference type="SMART" id="SM00365">
    <property type="entry name" value="LRR_SD22"/>
    <property type="match status" value="4"/>
</dbReference>
<evidence type="ECO:0000256" key="3">
    <source>
        <dbReference type="SAM" id="Coils"/>
    </source>
</evidence>
<dbReference type="PANTHER" id="PTHR45973">
    <property type="entry name" value="PROTEIN PHOSPHATASE 1 REGULATORY SUBUNIT SDS22-RELATED"/>
    <property type="match status" value="1"/>
</dbReference>
<evidence type="ECO:0008006" key="7">
    <source>
        <dbReference type="Google" id="ProtNLM"/>
    </source>
</evidence>
<dbReference type="PANTHER" id="PTHR45973:SF36">
    <property type="entry name" value="CENTRIOLIN"/>
    <property type="match status" value="1"/>
</dbReference>
<feature type="compositionally biased region" description="Polar residues" evidence="4">
    <location>
        <begin position="21"/>
        <end position="43"/>
    </location>
</feature>
<keyword evidence="2" id="KW-0677">Repeat</keyword>
<feature type="coiled-coil region" evidence="3">
    <location>
        <begin position="398"/>
        <end position="442"/>
    </location>
</feature>
<dbReference type="InterPro" id="IPR001611">
    <property type="entry name" value="Leu-rich_rpt"/>
</dbReference>
<keyword evidence="1" id="KW-0433">Leucine-rich repeat</keyword>
<proteinExistence type="predicted"/>
<accession>A0A8C1YHN8</accession>
<feature type="compositionally biased region" description="Basic and acidic residues" evidence="4">
    <location>
        <begin position="305"/>
        <end position="322"/>
    </location>
</feature>
<reference evidence="5" key="1">
    <citation type="submission" date="2025-08" db="UniProtKB">
        <authorList>
            <consortium name="Ensembl"/>
        </authorList>
    </citation>
    <scope>IDENTIFICATION</scope>
</reference>
<dbReference type="AlphaFoldDB" id="A0A8C1YHN8"/>
<sequence length="455" mass="53655">ILISHENKMKRGGNMPKRSPTAGSKCSKNLQSKTVSPNTISWSETEDGGRDDPSDEGKSVFCCLDVRQYKGTRYITEDLIRRLTKCENLVLVRTLNLSTSMASDKQFRYIENLDKCERLQVLNLSNNRIERIEKLEKLSQLRELHLSRNRIQKIEGLEHMTNLQVVNLAFNQIEHLPVWMAKKLRSLHTINLQSNKIFSLHEITKLKPLKNLTSLTLAENSISSLPHYHLFLIFHLRSLEILDGQPISPQERERAHQRFHMEEVERLEQELELRAEDIAQLQRERTTALEELERQETLNQNLRQQHQEQQRSREELRRELDTNSELLKQKTVELTRACQKHYELEQELAFHKIDAKFEPLPFYPDPEVEVEKFSSESPYIGKSRQKRNITFPLETDSMGTQDQQKERLQQLHKEIEAKEQQILKASEELRQLEETVSQRRVRCSPLNLFCEWLCF</sequence>
<dbReference type="SMART" id="SM00369">
    <property type="entry name" value="LRR_TYP"/>
    <property type="match status" value="4"/>
</dbReference>
<dbReference type="Gene3D" id="3.80.10.10">
    <property type="entry name" value="Ribonuclease Inhibitor"/>
    <property type="match status" value="2"/>
</dbReference>
<name>A0A8C1YHN8_CYPCA</name>
<evidence type="ECO:0000313" key="6">
    <source>
        <dbReference type="Proteomes" id="UP000694700"/>
    </source>
</evidence>
<evidence type="ECO:0000256" key="2">
    <source>
        <dbReference type="ARBA" id="ARBA00022737"/>
    </source>
</evidence>
<evidence type="ECO:0000256" key="1">
    <source>
        <dbReference type="ARBA" id="ARBA00022614"/>
    </source>
</evidence>
<dbReference type="InterPro" id="IPR032675">
    <property type="entry name" value="LRR_dom_sf"/>
</dbReference>
<protein>
    <recommendedName>
        <fullName evidence="7">Centriolin</fullName>
    </recommendedName>
</protein>
<feature type="region of interest" description="Disordered" evidence="4">
    <location>
        <begin position="1"/>
        <end position="56"/>
    </location>
</feature>